<evidence type="ECO:0000313" key="2">
    <source>
        <dbReference type="Proteomes" id="UP000499080"/>
    </source>
</evidence>
<dbReference type="Proteomes" id="UP000499080">
    <property type="component" value="Unassembled WGS sequence"/>
</dbReference>
<keyword evidence="2" id="KW-1185">Reference proteome</keyword>
<gene>
    <name evidence="1" type="ORF">AVEN_181241_1</name>
</gene>
<dbReference type="AlphaFoldDB" id="A0A4Y2K5D5"/>
<proteinExistence type="predicted"/>
<accession>A0A4Y2K5D5</accession>
<sequence>MYHNFCSYLLSTWTFPAYPQKRFHLSDMRLLHWGGCTPWHALRNATETHGSVLAYEEASAKLLEQARLKRVADNLVSQAENSWDLSNSLTEIEIFPSPLSLQLPSEPKSK</sequence>
<organism evidence="1 2">
    <name type="scientific">Araneus ventricosus</name>
    <name type="common">Orbweaver spider</name>
    <name type="synonym">Epeira ventricosa</name>
    <dbReference type="NCBI Taxonomy" id="182803"/>
    <lineage>
        <taxon>Eukaryota</taxon>
        <taxon>Metazoa</taxon>
        <taxon>Ecdysozoa</taxon>
        <taxon>Arthropoda</taxon>
        <taxon>Chelicerata</taxon>
        <taxon>Arachnida</taxon>
        <taxon>Araneae</taxon>
        <taxon>Araneomorphae</taxon>
        <taxon>Entelegynae</taxon>
        <taxon>Araneoidea</taxon>
        <taxon>Araneidae</taxon>
        <taxon>Araneus</taxon>
    </lineage>
</organism>
<comment type="caution">
    <text evidence="1">The sequence shown here is derived from an EMBL/GenBank/DDBJ whole genome shotgun (WGS) entry which is preliminary data.</text>
</comment>
<name>A0A4Y2K5D5_ARAVE</name>
<reference evidence="1 2" key="1">
    <citation type="journal article" date="2019" name="Sci. Rep.">
        <title>Orb-weaving spider Araneus ventricosus genome elucidates the spidroin gene catalogue.</title>
        <authorList>
            <person name="Kono N."/>
            <person name="Nakamura H."/>
            <person name="Ohtoshi R."/>
            <person name="Moran D.A.P."/>
            <person name="Shinohara A."/>
            <person name="Yoshida Y."/>
            <person name="Fujiwara M."/>
            <person name="Mori M."/>
            <person name="Tomita M."/>
            <person name="Arakawa K."/>
        </authorList>
    </citation>
    <scope>NUCLEOTIDE SEQUENCE [LARGE SCALE GENOMIC DNA]</scope>
</reference>
<evidence type="ECO:0000313" key="1">
    <source>
        <dbReference type="EMBL" id="GBM97447.1"/>
    </source>
</evidence>
<protein>
    <submittedName>
        <fullName evidence="1">Uncharacterized protein</fullName>
    </submittedName>
</protein>
<dbReference type="EMBL" id="BGPR01004234">
    <property type="protein sequence ID" value="GBM97447.1"/>
    <property type="molecule type" value="Genomic_DNA"/>
</dbReference>